<evidence type="ECO:0000313" key="2">
    <source>
        <dbReference type="Proteomes" id="UP000245125"/>
    </source>
</evidence>
<gene>
    <name evidence="1" type="ORF">NBG4_490003</name>
</gene>
<keyword evidence="2" id="KW-1185">Reference proteome</keyword>
<sequence length="72" mass="8199">MGRHLHYHPLPEYYMLSLSDNGDPASNPTGSYQITGMDKDHTLSATFAEYMVKRIYSRGTHMQGPYPRHTAV</sequence>
<organism evidence="1 2">
    <name type="scientific">Candidatus Sulfobium mesophilum</name>
    <dbReference type="NCBI Taxonomy" id="2016548"/>
    <lineage>
        <taxon>Bacteria</taxon>
        <taxon>Pseudomonadati</taxon>
        <taxon>Nitrospirota</taxon>
        <taxon>Nitrospiria</taxon>
        <taxon>Nitrospirales</taxon>
        <taxon>Nitrospiraceae</taxon>
        <taxon>Candidatus Sulfobium</taxon>
    </lineage>
</organism>
<name>A0A2U3QIL0_9BACT</name>
<dbReference type="Proteomes" id="UP000245125">
    <property type="component" value="Unassembled WGS sequence"/>
</dbReference>
<dbReference type="AlphaFoldDB" id="A0A2U3QIL0"/>
<protein>
    <submittedName>
        <fullName evidence="1">Uncharacterized protein</fullName>
    </submittedName>
</protein>
<accession>A0A2U3QIL0</accession>
<reference evidence="2" key="1">
    <citation type="submission" date="2018-03" db="EMBL/GenBank/DDBJ databases">
        <authorList>
            <person name="Zecchin S."/>
        </authorList>
    </citation>
    <scope>NUCLEOTIDE SEQUENCE [LARGE SCALE GENOMIC DNA]</scope>
</reference>
<evidence type="ECO:0000313" key="1">
    <source>
        <dbReference type="EMBL" id="SPQ01244.1"/>
    </source>
</evidence>
<proteinExistence type="predicted"/>
<dbReference type="EMBL" id="OUUY01000096">
    <property type="protein sequence ID" value="SPQ01244.1"/>
    <property type="molecule type" value="Genomic_DNA"/>
</dbReference>